<proteinExistence type="predicted"/>
<evidence type="ECO:0000313" key="5">
    <source>
        <dbReference type="Proteomes" id="UP001251528"/>
    </source>
</evidence>
<dbReference type="Proteomes" id="UP001251528">
    <property type="component" value="Unassembled WGS sequence"/>
</dbReference>
<feature type="region of interest" description="Disordered" evidence="1">
    <location>
        <begin position="65"/>
        <end position="130"/>
    </location>
</feature>
<feature type="signal peptide" evidence="2">
    <location>
        <begin position="1"/>
        <end position="16"/>
    </location>
</feature>
<feature type="compositionally biased region" description="Polar residues" evidence="1">
    <location>
        <begin position="102"/>
        <end position="122"/>
    </location>
</feature>
<reference evidence="4" key="1">
    <citation type="submission" date="2023-06" db="EMBL/GenBank/DDBJ databases">
        <title>Conoideocrella luteorostrata (Hypocreales: Clavicipitaceae), a potential biocontrol fungus for elongate hemlock scale in United States Christmas tree production areas.</title>
        <authorList>
            <person name="Barrett H."/>
            <person name="Lovett B."/>
            <person name="Macias A.M."/>
            <person name="Stajich J.E."/>
            <person name="Kasson M.T."/>
        </authorList>
    </citation>
    <scope>NUCLEOTIDE SEQUENCE</scope>
    <source>
        <strain evidence="4">ARSEF 14590</strain>
    </source>
</reference>
<dbReference type="InterPro" id="IPR012419">
    <property type="entry name" value="Cas1_AcylTrans_dom"/>
</dbReference>
<sequence>MKPQCIFVVFAGLVVGLPQVEKLAAELTCGADNQCPNGLICDLSSIGSGPGRKTQDGVCKTAIRTRQDGDKVIHRPKKNGSSSGSSQSKNTNNNLSTNQNKGTQTSKIQTPVPTLNNVNQPTPAAKTSELKADPKAIGDAIIKIVNKRENLKERALLLDSVHCCAVNAIGGPLGEPDSILLQCLKTHPEAFGKLPLPVTPDAAAIGRAIIQKVNNAVDQPKESGAEDYLGVESPRLCVETFTKYAYNAIHPYFVPFVAVALLALRNSTPELRSSYLRLPSRLRRISLETYVLQYHIWLANDATSILSLGLTDRYGGLLSGFASPRSPVKAMARGVEACLLTAVFVGMAHLTHGATQALGQWIFGSGNSTFRSVRDKEKKCNARNVKMVEHRS</sequence>
<dbReference type="EMBL" id="JASWJB010000115">
    <property type="protein sequence ID" value="KAK2596607.1"/>
    <property type="molecule type" value="Genomic_DNA"/>
</dbReference>
<keyword evidence="5" id="KW-1185">Reference proteome</keyword>
<evidence type="ECO:0000256" key="2">
    <source>
        <dbReference type="SAM" id="SignalP"/>
    </source>
</evidence>
<gene>
    <name evidence="4" type="ORF">QQS21_006283</name>
</gene>
<comment type="caution">
    <text evidence="4">The sequence shown here is derived from an EMBL/GenBank/DDBJ whole genome shotgun (WGS) entry which is preliminary data.</text>
</comment>
<evidence type="ECO:0000313" key="4">
    <source>
        <dbReference type="EMBL" id="KAK2596607.1"/>
    </source>
</evidence>
<evidence type="ECO:0000256" key="1">
    <source>
        <dbReference type="SAM" id="MobiDB-lite"/>
    </source>
</evidence>
<feature type="chain" id="PRO_5042463169" description="Cas1p 10 TM acyl transferase domain-containing protein" evidence="2">
    <location>
        <begin position="17"/>
        <end position="392"/>
    </location>
</feature>
<protein>
    <recommendedName>
        <fullName evidence="3">Cas1p 10 TM acyl transferase domain-containing protein</fullName>
    </recommendedName>
</protein>
<name>A0AAJ0FT15_9HYPO</name>
<dbReference type="Pfam" id="PF07779">
    <property type="entry name" value="Cas1_AcylT"/>
    <property type="match status" value="1"/>
</dbReference>
<keyword evidence="2" id="KW-0732">Signal</keyword>
<dbReference type="AlphaFoldDB" id="A0AAJ0FT15"/>
<evidence type="ECO:0000259" key="3">
    <source>
        <dbReference type="Pfam" id="PF07779"/>
    </source>
</evidence>
<accession>A0AAJ0FT15</accession>
<feature type="domain" description="Cas1p 10 TM acyl transferase" evidence="3">
    <location>
        <begin position="242"/>
        <end position="368"/>
    </location>
</feature>
<organism evidence="4 5">
    <name type="scientific">Conoideocrella luteorostrata</name>
    <dbReference type="NCBI Taxonomy" id="1105319"/>
    <lineage>
        <taxon>Eukaryota</taxon>
        <taxon>Fungi</taxon>
        <taxon>Dikarya</taxon>
        <taxon>Ascomycota</taxon>
        <taxon>Pezizomycotina</taxon>
        <taxon>Sordariomycetes</taxon>
        <taxon>Hypocreomycetidae</taxon>
        <taxon>Hypocreales</taxon>
        <taxon>Clavicipitaceae</taxon>
        <taxon>Conoideocrella</taxon>
    </lineage>
</organism>
<feature type="compositionally biased region" description="Low complexity" evidence="1">
    <location>
        <begin position="79"/>
        <end position="101"/>
    </location>
</feature>